<sequence>MKAMVEKVFGLAFCWVVVAEEGVEEVEEVEEAVVIEGKASCWVVVAEEGGEEVEEEGVEEVEEVEEAAVKEGMALEPWLMVAYVKYQAVATVGGVVVKEVG</sequence>
<evidence type="ECO:0000313" key="2">
    <source>
        <dbReference type="EMBL" id="GAX84425.1"/>
    </source>
</evidence>
<dbReference type="Proteomes" id="UP000232323">
    <property type="component" value="Unassembled WGS sequence"/>
</dbReference>
<organism evidence="2 3">
    <name type="scientific">Chlamydomonas eustigma</name>
    <dbReference type="NCBI Taxonomy" id="1157962"/>
    <lineage>
        <taxon>Eukaryota</taxon>
        <taxon>Viridiplantae</taxon>
        <taxon>Chlorophyta</taxon>
        <taxon>core chlorophytes</taxon>
        <taxon>Chlorophyceae</taxon>
        <taxon>CS clade</taxon>
        <taxon>Chlamydomonadales</taxon>
        <taxon>Chlamydomonadaceae</taxon>
        <taxon>Chlamydomonas</taxon>
    </lineage>
</organism>
<name>A0A250XMU8_9CHLO</name>
<evidence type="ECO:0000256" key="1">
    <source>
        <dbReference type="SAM" id="SignalP"/>
    </source>
</evidence>
<feature type="signal peptide" evidence="1">
    <location>
        <begin position="1"/>
        <end position="19"/>
    </location>
</feature>
<protein>
    <submittedName>
        <fullName evidence="2">Uncharacterized protein</fullName>
    </submittedName>
</protein>
<proteinExistence type="predicted"/>
<comment type="caution">
    <text evidence="2">The sequence shown here is derived from an EMBL/GenBank/DDBJ whole genome shotgun (WGS) entry which is preliminary data.</text>
</comment>
<evidence type="ECO:0000313" key="3">
    <source>
        <dbReference type="Proteomes" id="UP000232323"/>
    </source>
</evidence>
<keyword evidence="3" id="KW-1185">Reference proteome</keyword>
<accession>A0A250XMU8</accession>
<gene>
    <name evidence="2" type="ORF">CEUSTIGMA_g11846.t1</name>
</gene>
<reference evidence="2 3" key="1">
    <citation type="submission" date="2017-08" db="EMBL/GenBank/DDBJ databases">
        <title>Acidophilic green algal genome provides insights into adaptation to an acidic environment.</title>
        <authorList>
            <person name="Hirooka S."/>
            <person name="Hirose Y."/>
            <person name="Kanesaki Y."/>
            <person name="Higuchi S."/>
            <person name="Fujiwara T."/>
            <person name="Onuma R."/>
            <person name="Era A."/>
            <person name="Ohbayashi R."/>
            <person name="Uzuka A."/>
            <person name="Nozaki H."/>
            <person name="Yoshikawa H."/>
            <person name="Miyagishima S.Y."/>
        </authorList>
    </citation>
    <scope>NUCLEOTIDE SEQUENCE [LARGE SCALE GENOMIC DNA]</scope>
    <source>
        <strain evidence="2 3">NIES-2499</strain>
    </source>
</reference>
<dbReference type="AlphaFoldDB" id="A0A250XMU8"/>
<keyword evidence="1" id="KW-0732">Signal</keyword>
<dbReference type="EMBL" id="BEGY01000125">
    <property type="protein sequence ID" value="GAX84425.1"/>
    <property type="molecule type" value="Genomic_DNA"/>
</dbReference>
<feature type="chain" id="PRO_5013123552" evidence="1">
    <location>
        <begin position="20"/>
        <end position="101"/>
    </location>
</feature>